<dbReference type="SUPFAM" id="SSF56219">
    <property type="entry name" value="DNase I-like"/>
    <property type="match status" value="1"/>
</dbReference>
<evidence type="ECO:0000313" key="3">
    <source>
        <dbReference type="Proteomes" id="UP000796880"/>
    </source>
</evidence>
<dbReference type="Proteomes" id="UP000796880">
    <property type="component" value="Unassembled WGS sequence"/>
</dbReference>
<protein>
    <submittedName>
        <fullName evidence="2">Uncharacterized protein</fullName>
    </submittedName>
</protein>
<sequence>MLGARWPRFDGQGWPMCPTSASMSSAPGFLACGGTSCSTHIDSSIRDSVGSVMVMPQNVLLSVICEEYRTGKKFTAKMLVRLLAAKLIGKVHKVARNLIFPMPTSKVENGVSGGTDIDDGTYPPMPKSRFYSCMQTFPYSGAFHFSKAKVCYWLYTSKLEALPNFRGSSRMDPGLSSALNLREALNALNLESQETETVQWMEKILVGKLLTTRNKIKKGSLEKTMVNGPDSPHSKGMVREETLPDIDFQTSTFYIQVARFVLPMWTPDSCGREMHIFRASHYKDVEWDEIDSLHYTLNDLGAGDRFDFPNLVVEKARTNHGDLAKLSAWARQGAEMIACGLQSRRIREIDLHGMGEELADWLNLGSGRILNAVGSGRPKPIRLNSKKREAFGFLEGSFREGVVGLSKESPEEENFNSPVTERLDGLIVDLTNYGPGEVGTSLDVPRIEEVELQLQSTNISAPGFKNRRDTPRYFTRSLQRRQSWKTVRSAQEGESSRGGASSSFRNLSDGNGRGTGRKETVHELKGLIKKWRPSCLFLAETKSTTPCMEKLGRQLSFDRIEVVKCCGQAGGLVLMWSKDVKIEIIEKDPNCIVFTVADAAGTTSWKGFASYGPNTYTDKKKFWEKMELIIKEERLPWMMFGDLNEIVEELIWVSGRKFTWLNRQEKLIKERLDRAIADMGWIHLYPDYSAWSLNKVNGAEYRKICYKLAITAKALKVRQGNTLGVQSIDKLEEELRILQQEEDRSNVNSGNRQKWIGEELRKLRCRQESIYRQKSKELCKYREVLLEEFEKLYSSDIPCLPRDLQDLINQDISVRENEELMAIPSGEEIRKAVQDIHPQKVRGAFLKGRWIAENSLVAQELVHKVKKHRGKKGLMLVKLDLKKRRSAGMEFLGCSIRCLGFFEQTSKVDIQLC</sequence>
<dbReference type="InterPro" id="IPR036691">
    <property type="entry name" value="Endo/exonu/phosph_ase_sf"/>
</dbReference>
<accession>A0A8K0HMU1</accession>
<dbReference type="PANTHER" id="PTHR35218:SF9">
    <property type="entry name" value="ENDONUCLEASE_EXONUCLEASE_PHOSPHATASE DOMAIN-CONTAINING PROTEIN"/>
    <property type="match status" value="1"/>
</dbReference>
<evidence type="ECO:0000256" key="1">
    <source>
        <dbReference type="SAM" id="MobiDB-lite"/>
    </source>
</evidence>
<dbReference type="PANTHER" id="PTHR35218">
    <property type="entry name" value="RNASE H DOMAIN-CONTAINING PROTEIN"/>
    <property type="match status" value="1"/>
</dbReference>
<proteinExistence type="predicted"/>
<dbReference type="AlphaFoldDB" id="A0A8K0HMU1"/>
<dbReference type="Gene3D" id="3.60.10.10">
    <property type="entry name" value="Endonuclease/exonuclease/phosphatase"/>
    <property type="match status" value="1"/>
</dbReference>
<reference evidence="2" key="1">
    <citation type="submission" date="2020-03" db="EMBL/GenBank/DDBJ databases">
        <title>A high-quality chromosome-level genome assembly of a woody plant with both climbing and erect habits, Rhamnella rubrinervis.</title>
        <authorList>
            <person name="Lu Z."/>
            <person name="Yang Y."/>
            <person name="Zhu X."/>
            <person name="Sun Y."/>
        </authorList>
    </citation>
    <scope>NUCLEOTIDE SEQUENCE</scope>
    <source>
        <strain evidence="2">BYM</strain>
        <tissue evidence="2">Leaf</tissue>
    </source>
</reference>
<name>A0A8K0HMU1_9ROSA</name>
<organism evidence="2 3">
    <name type="scientific">Rhamnella rubrinervis</name>
    <dbReference type="NCBI Taxonomy" id="2594499"/>
    <lineage>
        <taxon>Eukaryota</taxon>
        <taxon>Viridiplantae</taxon>
        <taxon>Streptophyta</taxon>
        <taxon>Embryophyta</taxon>
        <taxon>Tracheophyta</taxon>
        <taxon>Spermatophyta</taxon>
        <taxon>Magnoliopsida</taxon>
        <taxon>eudicotyledons</taxon>
        <taxon>Gunneridae</taxon>
        <taxon>Pentapetalae</taxon>
        <taxon>rosids</taxon>
        <taxon>fabids</taxon>
        <taxon>Rosales</taxon>
        <taxon>Rhamnaceae</taxon>
        <taxon>rhamnoid group</taxon>
        <taxon>Rhamneae</taxon>
        <taxon>Rhamnella</taxon>
    </lineage>
</organism>
<feature type="compositionally biased region" description="Low complexity" evidence="1">
    <location>
        <begin position="488"/>
        <end position="503"/>
    </location>
</feature>
<gene>
    <name evidence="2" type="ORF">FNV43_RR00324</name>
</gene>
<keyword evidence="3" id="KW-1185">Reference proteome</keyword>
<evidence type="ECO:0000313" key="2">
    <source>
        <dbReference type="EMBL" id="KAF3455682.1"/>
    </source>
</evidence>
<comment type="caution">
    <text evidence="2">The sequence shown here is derived from an EMBL/GenBank/DDBJ whole genome shotgun (WGS) entry which is preliminary data.</text>
</comment>
<dbReference type="EMBL" id="VOIH02000001">
    <property type="protein sequence ID" value="KAF3455682.1"/>
    <property type="molecule type" value="Genomic_DNA"/>
</dbReference>
<dbReference type="OrthoDB" id="1001388at2759"/>
<feature type="region of interest" description="Disordered" evidence="1">
    <location>
        <begin position="480"/>
        <end position="518"/>
    </location>
</feature>
<dbReference type="PROSITE" id="PS51257">
    <property type="entry name" value="PROKAR_LIPOPROTEIN"/>
    <property type="match status" value="1"/>
</dbReference>